<feature type="region of interest" description="Disordered" evidence="1">
    <location>
        <begin position="656"/>
        <end position="675"/>
    </location>
</feature>
<feature type="compositionally biased region" description="Basic and acidic residues" evidence="1">
    <location>
        <begin position="255"/>
        <end position="267"/>
    </location>
</feature>
<dbReference type="GeneID" id="117565159"/>
<organism evidence="2 3">
    <name type="scientific">Drosophila albomicans</name>
    <name type="common">Fruit fly</name>
    <dbReference type="NCBI Taxonomy" id="7291"/>
    <lineage>
        <taxon>Eukaryota</taxon>
        <taxon>Metazoa</taxon>
        <taxon>Ecdysozoa</taxon>
        <taxon>Arthropoda</taxon>
        <taxon>Hexapoda</taxon>
        <taxon>Insecta</taxon>
        <taxon>Pterygota</taxon>
        <taxon>Neoptera</taxon>
        <taxon>Endopterygota</taxon>
        <taxon>Diptera</taxon>
        <taxon>Brachycera</taxon>
        <taxon>Muscomorpha</taxon>
        <taxon>Ephydroidea</taxon>
        <taxon>Drosophilidae</taxon>
        <taxon>Drosophila</taxon>
    </lineage>
</organism>
<evidence type="ECO:0000313" key="2">
    <source>
        <dbReference type="Proteomes" id="UP000515160"/>
    </source>
</evidence>
<feature type="region of interest" description="Disordered" evidence="1">
    <location>
        <begin position="585"/>
        <end position="608"/>
    </location>
</feature>
<evidence type="ECO:0000313" key="3">
    <source>
        <dbReference type="RefSeq" id="XP_034100033.1"/>
    </source>
</evidence>
<gene>
    <name evidence="3" type="primary">LOC117565159</name>
</gene>
<dbReference type="RefSeq" id="XP_034100033.1">
    <property type="nucleotide sequence ID" value="XM_034244142.2"/>
</dbReference>
<protein>
    <submittedName>
        <fullName evidence="3">Uncharacterized protein LOC117565159 isoform X1</fullName>
    </submittedName>
</protein>
<reference evidence="3" key="1">
    <citation type="submission" date="2025-08" db="UniProtKB">
        <authorList>
            <consortium name="RefSeq"/>
        </authorList>
    </citation>
    <scope>IDENTIFICATION</scope>
    <source>
        <strain evidence="3">15112-1751.03</strain>
        <tissue evidence="3">Whole Adult</tissue>
    </source>
</reference>
<feature type="compositionally biased region" description="Low complexity" evidence="1">
    <location>
        <begin position="585"/>
        <end position="595"/>
    </location>
</feature>
<sequence length="913" mass="105724">MEYERSLCLLHSDEEEDNEDHLKRISMSFSIDILDSLKKQNRFHSLNQTAASERHSRTPGGGLFRNSLSLTVPNKFYADSHQYSKQFDKSYKKISNEYRKRNVTAYDTYNYRPTTANYESAYHHNDRYSSNPRWQNVIGNYAYPKPFKFHRSQKNYYDPRYEEQEITYNKPHKHHFQRRESYDDDIFGNARRKVMYKKERAPQNNYFDDNLDYYNWDSARKYRDRPHKSKFPKHNGFGLTAFSDTSRNPHRRKSGRDYEPHNDRNYEYDDSDMEANYQSNYLNRPTLRQYDTSYYNNDQMYNMAVPRKRKSVTLLDQSYEIPYNALKRTGKIERKSIYPEQHTLSTEEIPHKRKYPTPLTDRRFDSEEEMEMEMEPQPEPPKRRESGTDVCWSRCIDNSLPRTYQRSSRNFNTFTRPDHRLERGSCQKCRKSLKEKISGFFKRSKSKSRRGCNSKRRGSQYCLDNSKSLSSFSCIVVQRKTPHCRSTTKKTTKCIPYPTVYRDKSYAQMAVDGESDIVSQPSTCPKVNSKQFETGTSKAYRESSRQCEASQVNVECQNARTYGPKRDVATRTCCRPASMDDLAASRTARRSSCSATRKDPERKASCGASQIKYDEKADSCSATSIERKPQRRKSACTCFLDNDNTDCLRDNCSRSSYSMDGSVRPSASPPKKKSCVALSPNRNASCKQIPGNGETETQMEFGKRRSVSQMKQSTINVCLKISTADGNLVEPPQVIATVEPNQNQLDYNRSSTTLESRLKPNASENNFANVRSSRRHSLQPKPIISTAKKSISQYNVKEKASCLDTRRDEREIRRSISKVEFANTSQSNPKAEFPAAEISYPTESPKMSDPLRPSSLMEELKQELMDTLKNEQKLLCQCPPQSAPISLYPCIPPNSTCPCPAFPVATIPCWTPL</sequence>
<keyword evidence="2" id="KW-1185">Reference proteome</keyword>
<dbReference type="OrthoDB" id="7852031at2759"/>
<dbReference type="Proteomes" id="UP000515160">
    <property type="component" value="Chromosome 2L"/>
</dbReference>
<accession>A0A6P8WL90</accession>
<dbReference type="AlphaFoldDB" id="A0A6P8WL90"/>
<evidence type="ECO:0000256" key="1">
    <source>
        <dbReference type="SAM" id="MobiDB-lite"/>
    </source>
</evidence>
<name>A0A6P8WL90_DROAB</name>
<feature type="region of interest" description="Disordered" evidence="1">
    <location>
        <begin position="225"/>
        <end position="269"/>
    </location>
</feature>
<feature type="compositionally biased region" description="Acidic residues" evidence="1">
    <location>
        <begin position="366"/>
        <end position="376"/>
    </location>
</feature>
<feature type="region of interest" description="Disordered" evidence="1">
    <location>
        <begin position="364"/>
        <end position="387"/>
    </location>
</feature>
<proteinExistence type="predicted"/>